<dbReference type="NCBIfam" id="NF004877">
    <property type="entry name" value="PRK06241.1-2"/>
    <property type="match status" value="1"/>
</dbReference>
<accession>A0ABW4JSR6</accession>
<comment type="caution">
    <text evidence="3">The sequence shown here is derived from an EMBL/GenBank/DDBJ whole genome shotgun (WGS) entry which is preliminary data.</text>
</comment>
<name>A0ABW4JSR6_9BACL</name>
<dbReference type="InterPro" id="IPR051549">
    <property type="entry name" value="PEP_Utilizing_Enz"/>
</dbReference>
<dbReference type="GO" id="GO:0016740">
    <property type="term" value="F:transferase activity"/>
    <property type="evidence" value="ECO:0007669"/>
    <property type="project" value="UniProtKB-KW"/>
</dbReference>
<feature type="domain" description="Pyruvate phosphate dikinase AMP/ATP-binding" evidence="2">
    <location>
        <begin position="17"/>
        <end position="313"/>
    </location>
</feature>
<dbReference type="PANTHER" id="PTHR43615:SF1">
    <property type="entry name" value="PPDK_N DOMAIN-CONTAINING PROTEIN"/>
    <property type="match status" value="1"/>
</dbReference>
<gene>
    <name evidence="3" type="primary">rph</name>
    <name evidence="3" type="ORF">ACFSB2_25020</name>
</gene>
<evidence type="ECO:0000259" key="1">
    <source>
        <dbReference type="Pfam" id="PF00391"/>
    </source>
</evidence>
<dbReference type="NCBIfam" id="NF041857">
    <property type="entry name" value="RIF_Ptrans_rph"/>
    <property type="match status" value="1"/>
</dbReference>
<evidence type="ECO:0000259" key="2">
    <source>
        <dbReference type="Pfam" id="PF01326"/>
    </source>
</evidence>
<dbReference type="InterPro" id="IPR013815">
    <property type="entry name" value="ATP_grasp_subdomain_1"/>
</dbReference>
<dbReference type="Gene3D" id="3.30.470.20">
    <property type="entry name" value="ATP-grasp fold, B domain"/>
    <property type="match status" value="1"/>
</dbReference>
<keyword evidence="4" id="KW-1185">Reference proteome</keyword>
<dbReference type="Pfam" id="PF00391">
    <property type="entry name" value="PEP-utilizers"/>
    <property type="match status" value="1"/>
</dbReference>
<dbReference type="Proteomes" id="UP001597079">
    <property type="component" value="Unassembled WGS sequence"/>
</dbReference>
<dbReference type="SUPFAM" id="SSF56059">
    <property type="entry name" value="Glutathione synthetase ATP-binding domain-like"/>
    <property type="match status" value="1"/>
</dbReference>
<protein>
    <submittedName>
        <fullName evidence="3">Rifamycin-inactivating phosphotransferase</fullName>
        <ecNumber evidence="3">2.7.9.6</ecNumber>
    </submittedName>
</protein>
<dbReference type="RefSeq" id="WP_377945863.1">
    <property type="nucleotide sequence ID" value="NZ_JBHUCX010000099.1"/>
</dbReference>
<dbReference type="EC" id="2.7.9.6" evidence="3"/>
<evidence type="ECO:0000313" key="3">
    <source>
        <dbReference type="EMBL" id="MFD1677932.1"/>
    </source>
</evidence>
<dbReference type="InterPro" id="IPR036637">
    <property type="entry name" value="Phosphohistidine_dom_sf"/>
</dbReference>
<sequence length="876" mass="96761">MEKFVLYFNEIDKKSLPYVGGKGANLGEMTQAGFPVPQGFCVTTAAYQIFVQTSTKMNDFLDQLDDIDADRLDEIRLIGQQIRARLEQMPVPSEIEKTILAAWQHTGVQKAYAVRSSATAEDLPNASFAGQQETYLNVQGEAQLLDAIRRCWASLFTDRAIAYRAKNGFQHRQVHLSVVVQEMVFPEVAGIMFTADPISGNRKVTAIDASFGLGEALVSGLVSADLYHVRDGQIVQKKISKKEIAIYAQKDGGTLTKDLSPEMQEQQALPDKRITQLAQLGRKIERHYGTEQDIEWCFADGQFYIVQSRPITSLYPVPSFADDQLHVMVSIGHIQMMTDAMKPMGLSVLQCPFRNFAHEAGGRLFVDVTGLLSIPITRKKVPQILKQMDEQIADALREVSLRDDIHFPTKRLPLRKMAPIALPVLSILLKNLFFVDPAKGINSVAERMEHSLQQCRKHISAESGAGRIRAIQAEISALVPRVLPKIVPYMVTGIMASRVIEKWMEKWLGDAQQMHLLNRSLPGNVTSEMGLLLGDLADIARQHPSVVQYLQTANDADFAAGLDAIPGGDVFRQAFERFMQRYGMRCPGEIDITRPRWRETPTALVPAIMSHMRTVGLGEHRANFAQGASAAEAAAKEIIAKIRAQKGAFKARMMSRMLNVYRNLGGLREHHKYLLIQHMGIYKQAIVAEAHQLVTNGVLDQASDVFYLTLDELGALLAGHFTGDVLERIKERKTQYVYQQKLTPQRVMTSDGEVIHGRRRGVKAPAGALTGTPVSAGVVEGYAKVVLQPETAELNPGEIMIAPFTDPGWTTLFHSAKGLVMEVGGQMTHGAVVAREYGIPAVVGIGGATKTIKDGAYIRVDGTQGYVQILQEAAND</sequence>
<dbReference type="SUPFAM" id="SSF52009">
    <property type="entry name" value="Phosphohistidine domain"/>
    <property type="match status" value="1"/>
</dbReference>
<dbReference type="Gene3D" id="3.30.1490.20">
    <property type="entry name" value="ATP-grasp fold, A domain"/>
    <property type="match status" value="1"/>
</dbReference>
<dbReference type="InterPro" id="IPR008279">
    <property type="entry name" value="PEP-util_enz_mobile_dom"/>
</dbReference>
<dbReference type="NCBIfam" id="NF004878">
    <property type="entry name" value="PRK06241.1-3"/>
    <property type="match status" value="1"/>
</dbReference>
<dbReference type="Gene3D" id="3.50.30.10">
    <property type="entry name" value="Phosphohistidine domain"/>
    <property type="match status" value="1"/>
</dbReference>
<feature type="domain" description="PEP-utilising enzyme mobile" evidence="1">
    <location>
        <begin position="795"/>
        <end position="865"/>
    </location>
</feature>
<dbReference type="EMBL" id="JBHUCX010000099">
    <property type="protein sequence ID" value="MFD1677932.1"/>
    <property type="molecule type" value="Genomic_DNA"/>
</dbReference>
<reference evidence="4" key="1">
    <citation type="journal article" date="2019" name="Int. J. Syst. Evol. Microbiol.">
        <title>The Global Catalogue of Microorganisms (GCM) 10K type strain sequencing project: providing services to taxonomists for standard genome sequencing and annotation.</title>
        <authorList>
            <consortium name="The Broad Institute Genomics Platform"/>
            <consortium name="The Broad Institute Genome Sequencing Center for Infectious Disease"/>
            <person name="Wu L."/>
            <person name="Ma J."/>
        </authorList>
    </citation>
    <scope>NUCLEOTIDE SEQUENCE [LARGE SCALE GENOMIC DNA]</scope>
    <source>
        <strain evidence="4">CGMCC 1.12286</strain>
    </source>
</reference>
<proteinExistence type="predicted"/>
<keyword evidence="3" id="KW-0808">Transferase</keyword>
<dbReference type="InterPro" id="IPR002192">
    <property type="entry name" value="PPDK_AMP/ATP-bd"/>
</dbReference>
<organism evidence="3 4">
    <name type="scientific">Alicyclobacillus fodiniaquatilis</name>
    <dbReference type="NCBI Taxonomy" id="1661150"/>
    <lineage>
        <taxon>Bacteria</taxon>
        <taxon>Bacillati</taxon>
        <taxon>Bacillota</taxon>
        <taxon>Bacilli</taxon>
        <taxon>Bacillales</taxon>
        <taxon>Alicyclobacillaceae</taxon>
        <taxon>Alicyclobacillus</taxon>
    </lineage>
</organism>
<dbReference type="Pfam" id="PF01326">
    <property type="entry name" value="PPDK_N"/>
    <property type="match status" value="1"/>
</dbReference>
<evidence type="ECO:0000313" key="4">
    <source>
        <dbReference type="Proteomes" id="UP001597079"/>
    </source>
</evidence>
<dbReference type="PANTHER" id="PTHR43615">
    <property type="entry name" value="PHOSPHOENOLPYRUVATE SYNTHASE-RELATED"/>
    <property type="match status" value="1"/>
</dbReference>